<dbReference type="Proteomes" id="UP001420932">
    <property type="component" value="Unassembled WGS sequence"/>
</dbReference>
<sequence>MKMDGSMMNNNEERCRYEIVRAERGSIADVLRWMLLSDNHAADAFLESSSTEWSRSSSSSSDVVYDDDKRWVLMMSVIIRKFIGAMAKPMEWSGWVVEYFLNLLSLNGQLLGLLYNLIFSDAYDAYDAYDGRLLDLCILASKLAYENPSFIANVVTHHWNMHFLDFFNSWNEFHKDWSTQVFLMCDTPIDPNFILVSFRGTDPFDAHDWTTDFDYSWYHIPNVGKLHMGFLEALGLGNRADPSTFSKHLLHIPPIIHHNHDDEMITAYHAVRHRLKTLLLHQPHNNKAKFIVTGHSLGGALALLFPTILLVHHEYELMQRLQVVYTFGQPRVGDSELGRFMEPHLNYPIPRYFRLVYCNDLVPRIPYDNTTFFFKHFGKCLYFNSRYALHNVDEEPNRNYFGLRYLIPEYMNAWWELLRAFAITYMYGEDYKETWCSIFLRLIGLAFPGVSAHSPTDYLNSVRLGSYA</sequence>
<evidence type="ECO:0000313" key="2">
    <source>
        <dbReference type="EMBL" id="KAK9099647.1"/>
    </source>
</evidence>
<accession>A0AAP0EZE5</accession>
<dbReference type="SUPFAM" id="SSF53474">
    <property type="entry name" value="alpha/beta-Hydrolases"/>
    <property type="match status" value="1"/>
</dbReference>
<dbReference type="PANTHER" id="PTHR46086">
    <property type="entry name" value="ALPHA/BETA-HYDROLASES SUPERFAMILY PROTEIN"/>
    <property type="match status" value="1"/>
</dbReference>
<feature type="domain" description="Fungal lipase-type" evidence="1">
    <location>
        <begin position="196"/>
        <end position="368"/>
    </location>
</feature>
<proteinExistence type="predicted"/>
<dbReference type="InterPro" id="IPR044819">
    <property type="entry name" value="OBL-like"/>
</dbReference>
<name>A0AAP0EZE5_9MAGN</name>
<comment type="caution">
    <text evidence="2">The sequence shown here is derived from an EMBL/GenBank/DDBJ whole genome shotgun (WGS) entry which is preliminary data.</text>
</comment>
<dbReference type="GO" id="GO:0004806">
    <property type="term" value="F:triacylglycerol lipase activity"/>
    <property type="evidence" value="ECO:0007669"/>
    <property type="project" value="InterPro"/>
</dbReference>
<dbReference type="GO" id="GO:0006629">
    <property type="term" value="P:lipid metabolic process"/>
    <property type="evidence" value="ECO:0007669"/>
    <property type="project" value="InterPro"/>
</dbReference>
<gene>
    <name evidence="2" type="ORF">Syun_026692</name>
</gene>
<dbReference type="Pfam" id="PF01764">
    <property type="entry name" value="Lipase_3"/>
    <property type="match status" value="1"/>
</dbReference>
<dbReference type="EMBL" id="JBBNAF010000011">
    <property type="protein sequence ID" value="KAK9099647.1"/>
    <property type="molecule type" value="Genomic_DNA"/>
</dbReference>
<keyword evidence="3" id="KW-1185">Reference proteome</keyword>
<evidence type="ECO:0000259" key="1">
    <source>
        <dbReference type="Pfam" id="PF01764"/>
    </source>
</evidence>
<protein>
    <recommendedName>
        <fullName evidence="1">Fungal lipase-type domain-containing protein</fullName>
    </recommendedName>
</protein>
<dbReference type="InterPro" id="IPR029058">
    <property type="entry name" value="AB_hydrolase_fold"/>
</dbReference>
<dbReference type="CDD" id="cd00519">
    <property type="entry name" value="Lipase_3"/>
    <property type="match status" value="1"/>
</dbReference>
<dbReference type="PANTHER" id="PTHR46086:SF3">
    <property type="entry name" value="TRIACYLGLYCEROL LIPASE OBL1"/>
    <property type="match status" value="1"/>
</dbReference>
<evidence type="ECO:0000313" key="3">
    <source>
        <dbReference type="Proteomes" id="UP001420932"/>
    </source>
</evidence>
<dbReference type="InterPro" id="IPR002921">
    <property type="entry name" value="Fungal_lipase-type"/>
</dbReference>
<dbReference type="AlphaFoldDB" id="A0AAP0EZE5"/>
<reference evidence="2 3" key="1">
    <citation type="submission" date="2024-01" db="EMBL/GenBank/DDBJ databases">
        <title>Genome assemblies of Stephania.</title>
        <authorList>
            <person name="Yang L."/>
        </authorList>
    </citation>
    <scope>NUCLEOTIDE SEQUENCE [LARGE SCALE GENOMIC DNA]</scope>
    <source>
        <strain evidence="2">YNDBR</strain>
        <tissue evidence="2">Leaf</tissue>
    </source>
</reference>
<organism evidence="2 3">
    <name type="scientific">Stephania yunnanensis</name>
    <dbReference type="NCBI Taxonomy" id="152371"/>
    <lineage>
        <taxon>Eukaryota</taxon>
        <taxon>Viridiplantae</taxon>
        <taxon>Streptophyta</taxon>
        <taxon>Embryophyta</taxon>
        <taxon>Tracheophyta</taxon>
        <taxon>Spermatophyta</taxon>
        <taxon>Magnoliopsida</taxon>
        <taxon>Ranunculales</taxon>
        <taxon>Menispermaceae</taxon>
        <taxon>Menispermoideae</taxon>
        <taxon>Cissampelideae</taxon>
        <taxon>Stephania</taxon>
    </lineage>
</organism>
<dbReference type="Gene3D" id="3.40.50.1820">
    <property type="entry name" value="alpha/beta hydrolase"/>
    <property type="match status" value="1"/>
</dbReference>